<evidence type="ECO:0000313" key="2">
    <source>
        <dbReference type="EMBL" id="QSG05384.1"/>
    </source>
</evidence>
<evidence type="ECO:0000313" key="3">
    <source>
        <dbReference type="Proteomes" id="UP000663525"/>
    </source>
</evidence>
<gene>
    <name evidence="2" type="ORF">HSR121_1037</name>
</gene>
<dbReference type="GeneID" id="68854663"/>
<organism evidence="2 3">
    <name type="scientific">Halapricum desulfuricans</name>
    <dbReference type="NCBI Taxonomy" id="2841257"/>
    <lineage>
        <taxon>Archaea</taxon>
        <taxon>Methanobacteriati</taxon>
        <taxon>Methanobacteriota</taxon>
        <taxon>Stenosarchaea group</taxon>
        <taxon>Halobacteria</taxon>
        <taxon>Halobacteriales</taxon>
        <taxon>Haloarculaceae</taxon>
        <taxon>Halapricum</taxon>
    </lineage>
</organism>
<dbReference type="RefSeq" id="WP_229115228.1">
    <property type="nucleotide sequence ID" value="NZ_CP064787.1"/>
</dbReference>
<reference evidence="2" key="1">
    <citation type="submission" date="2020-11" db="EMBL/GenBank/DDBJ databases">
        <title>Carbohydrate-dependent, anaerobic sulfur respiration: A novel catabolism in halophilic archaea.</title>
        <authorList>
            <person name="Sorokin D.Y."/>
            <person name="Messina E."/>
            <person name="Smedile F."/>
            <person name="La Cono V."/>
            <person name="Hallsworth J.E."/>
            <person name="Yakimov M.M."/>
        </authorList>
    </citation>
    <scope>NUCLEOTIDE SEQUENCE</scope>
    <source>
        <strain evidence="2">HSR12-1</strain>
    </source>
</reference>
<accession>A0A897MY47</accession>
<dbReference type="AlphaFoldDB" id="A0A897MY47"/>
<evidence type="ECO:0000256" key="1">
    <source>
        <dbReference type="SAM" id="MobiDB-lite"/>
    </source>
</evidence>
<feature type="region of interest" description="Disordered" evidence="1">
    <location>
        <begin position="1"/>
        <end position="29"/>
    </location>
</feature>
<sequence>MTSDIDSDEQRSESVDWESVSPDPDLEDDLGYELGDMDVIETNNGSGQILLLPPDEESIRDQSFIVAQESMLVDLLDSC</sequence>
<name>A0A897MY47_9EURY</name>
<dbReference type="Proteomes" id="UP000663525">
    <property type="component" value="Chromosome"/>
</dbReference>
<protein>
    <submittedName>
        <fullName evidence="2">Uncharacterized protein</fullName>
    </submittedName>
</protein>
<proteinExistence type="predicted"/>
<dbReference type="EMBL" id="CP064787">
    <property type="protein sequence ID" value="QSG05384.1"/>
    <property type="molecule type" value="Genomic_DNA"/>
</dbReference>